<dbReference type="RefSeq" id="WP_141616380.1">
    <property type="nucleotide sequence ID" value="NZ_CP041253.1"/>
</dbReference>
<keyword evidence="3" id="KW-1185">Reference proteome</keyword>
<feature type="signal peptide" evidence="1">
    <location>
        <begin position="1"/>
        <end position="25"/>
    </location>
</feature>
<dbReference type="Pfam" id="PF12771">
    <property type="entry name" value="SusD-like_2"/>
    <property type="match status" value="1"/>
</dbReference>
<name>A0A514CMW8_9BACT</name>
<evidence type="ECO:0000313" key="2">
    <source>
        <dbReference type="EMBL" id="QDH81165.1"/>
    </source>
</evidence>
<feature type="chain" id="PRO_5021809795" evidence="1">
    <location>
        <begin position="26"/>
        <end position="524"/>
    </location>
</feature>
<accession>A0A514CMW8</accession>
<dbReference type="EMBL" id="CP041253">
    <property type="protein sequence ID" value="QDH81165.1"/>
    <property type="molecule type" value="Genomic_DNA"/>
</dbReference>
<dbReference type="Gene3D" id="1.25.40.390">
    <property type="match status" value="1"/>
</dbReference>
<proteinExistence type="predicted"/>
<evidence type="ECO:0000256" key="1">
    <source>
        <dbReference type="SAM" id="SignalP"/>
    </source>
</evidence>
<organism evidence="2 3">
    <name type="scientific">Echinicola soli</name>
    <dbReference type="NCBI Taxonomy" id="2591634"/>
    <lineage>
        <taxon>Bacteria</taxon>
        <taxon>Pseudomonadati</taxon>
        <taxon>Bacteroidota</taxon>
        <taxon>Cytophagia</taxon>
        <taxon>Cytophagales</taxon>
        <taxon>Cyclobacteriaceae</taxon>
        <taxon>Echinicola</taxon>
    </lineage>
</organism>
<dbReference type="AlphaFoldDB" id="A0A514CMW8"/>
<keyword evidence="1" id="KW-0732">Signal</keyword>
<sequence length="524" mass="58691">MYLNRLNRTYTLAICLLGISCTADFEDINTDSKRPVATTPDLLLPGIIKSTASAWGARGGEEGLVVTQHAGEIQSTNDDTYRWNPNPQPYTEGYNTLRDVYNLIEVSKDAEGLSGYYGIGLVLRCWNYQFITDTYGDIPYLEAVQGKTEGNFFPAFTPQAEIYQGMIDDLVLANQVLSRDGISISGDILYAGDLEKWRKFTNSLRLRLLMRISDVDPETAQAGIREIVGNPESFPVFESNEDMATLQHDIENPPSRYTTRVGSFDSYRLSRTLEQRLKAMTDPRLKVFAQPISASGKNIYSEDWDDYAGIQNGLSAEDSEGYSPTGDPAKSGSNFISRLGILYACQECNPLSSPLAAQTVIMTYSEVEFLLAEAIQRNILPSGNAEEHYKNGIKGSFDYYADRTTVGGWDDITNALKSLDMDNYFSQENVAFSGNPTGDLQKIYLQKWISQFYTGMEAWSQWRRTSQPEVIPGPDAANDQKVPVRFLFPNEIKATNSQHYESAVLNMGGDYLTTRLWWDIADNQ</sequence>
<dbReference type="InterPro" id="IPR011990">
    <property type="entry name" value="TPR-like_helical_dom_sf"/>
</dbReference>
<dbReference type="KEGG" id="echi:FKX85_19880"/>
<gene>
    <name evidence="2" type="ORF">FKX85_19880</name>
</gene>
<dbReference type="SUPFAM" id="SSF48452">
    <property type="entry name" value="TPR-like"/>
    <property type="match status" value="1"/>
</dbReference>
<protein>
    <submittedName>
        <fullName evidence="2">SusD/RagB family nutrient-binding outer membrane lipoprotein</fullName>
    </submittedName>
</protein>
<keyword evidence="2" id="KW-0449">Lipoprotein</keyword>
<reference evidence="2 3" key="1">
    <citation type="submission" date="2019-06" db="EMBL/GenBank/DDBJ databases">
        <title>Echinicola alkalisoli sp. nov. isolated from saline soil.</title>
        <authorList>
            <person name="Sun J.-Q."/>
            <person name="Xu L."/>
        </authorList>
    </citation>
    <scope>NUCLEOTIDE SEQUENCE [LARGE SCALE GENOMIC DNA]</scope>
    <source>
        <strain evidence="2 3">LN3S3</strain>
    </source>
</reference>
<dbReference type="PROSITE" id="PS51257">
    <property type="entry name" value="PROKAR_LIPOPROTEIN"/>
    <property type="match status" value="1"/>
</dbReference>
<dbReference type="OrthoDB" id="973072at2"/>
<evidence type="ECO:0000313" key="3">
    <source>
        <dbReference type="Proteomes" id="UP000316614"/>
    </source>
</evidence>
<dbReference type="InterPro" id="IPR041662">
    <property type="entry name" value="SusD-like_2"/>
</dbReference>
<dbReference type="Proteomes" id="UP000316614">
    <property type="component" value="Chromosome"/>
</dbReference>